<dbReference type="AlphaFoldDB" id="A0ABC9QSW7"/>
<dbReference type="EMBL" id="AKQI01000003">
    <property type="protein sequence ID" value="EJC33565.1"/>
    <property type="molecule type" value="Genomic_DNA"/>
</dbReference>
<proteinExistence type="predicted"/>
<gene>
    <name evidence="1" type="ORF">HPHPP13B_0238</name>
</gene>
<reference evidence="1 2" key="1">
    <citation type="submission" date="2012-05" db="EMBL/GenBank/DDBJ databases">
        <title>Genome sequence of Helicobacter pylori Hp P-13b.</title>
        <authorList>
            <person name="Blanchard T.G."/>
            <person name="Czinn S.J."/>
            <person name="McCracken C."/>
            <person name="Abolude K."/>
            <person name="Maroo A."/>
            <person name="Santana-Cruz I."/>
            <person name="Tallon L.J."/>
            <person name="Ficke F.W.F."/>
        </authorList>
    </citation>
    <scope>NUCLEOTIDE SEQUENCE [LARGE SCALE GENOMIC DNA]</scope>
    <source>
        <strain evidence="1 2">Hp P-13b</strain>
    </source>
</reference>
<dbReference type="Proteomes" id="UP000003392">
    <property type="component" value="Unassembled WGS sequence"/>
</dbReference>
<evidence type="ECO:0000313" key="2">
    <source>
        <dbReference type="Proteomes" id="UP000003392"/>
    </source>
</evidence>
<sequence>MVFSEGVLSASFCKICFLVSWQATNNSAKITAKREILISSSFEY</sequence>
<organism evidence="1 2">
    <name type="scientific">Helicobacter pylori Hp P-13b</name>
    <dbReference type="NCBI Taxonomy" id="992107"/>
    <lineage>
        <taxon>Bacteria</taxon>
        <taxon>Pseudomonadati</taxon>
        <taxon>Campylobacterota</taxon>
        <taxon>Epsilonproteobacteria</taxon>
        <taxon>Campylobacterales</taxon>
        <taxon>Helicobacteraceae</taxon>
        <taxon>Helicobacter</taxon>
    </lineage>
</organism>
<name>A0ABC9QSW7_HELPX</name>
<comment type="caution">
    <text evidence="1">The sequence shown here is derived from an EMBL/GenBank/DDBJ whole genome shotgun (WGS) entry which is preliminary data.</text>
</comment>
<protein>
    <submittedName>
        <fullName evidence="1">Uncharacterized protein</fullName>
    </submittedName>
</protein>
<accession>A0ABC9QSW7</accession>
<evidence type="ECO:0000313" key="1">
    <source>
        <dbReference type="EMBL" id="EJC33565.1"/>
    </source>
</evidence>